<dbReference type="AlphaFoldDB" id="A0A7W6MWU3"/>
<keyword evidence="2" id="KW-1185">Reference proteome</keyword>
<evidence type="ECO:0000313" key="1">
    <source>
        <dbReference type="EMBL" id="MBB4024332.1"/>
    </source>
</evidence>
<organism evidence="1 2">
    <name type="scientific">Butyricimonas faecihominis</name>
    <dbReference type="NCBI Taxonomy" id="1472416"/>
    <lineage>
        <taxon>Bacteria</taxon>
        <taxon>Pseudomonadati</taxon>
        <taxon>Bacteroidota</taxon>
        <taxon>Bacteroidia</taxon>
        <taxon>Bacteroidales</taxon>
        <taxon>Odoribacteraceae</taxon>
        <taxon>Butyricimonas</taxon>
    </lineage>
</organism>
<evidence type="ECO:0000313" key="2">
    <source>
        <dbReference type="Proteomes" id="UP000546007"/>
    </source>
</evidence>
<sequence>MICPATSSTLATPTVVWQWDFTATVSASVSMAGSAGTVCHPLSSDGLPDSRKAITCAGSAAGFSMQVRLWWQNARTDG</sequence>
<dbReference type="Proteomes" id="UP000546007">
    <property type="component" value="Unassembled WGS sequence"/>
</dbReference>
<gene>
    <name evidence="1" type="ORF">GGR14_000093</name>
</gene>
<proteinExistence type="predicted"/>
<reference evidence="1 2" key="1">
    <citation type="submission" date="2020-08" db="EMBL/GenBank/DDBJ databases">
        <title>Genomic Encyclopedia of Type Strains, Phase IV (KMG-IV): sequencing the most valuable type-strain genomes for metagenomic binning, comparative biology and taxonomic classification.</title>
        <authorList>
            <person name="Goeker M."/>
        </authorList>
    </citation>
    <scope>NUCLEOTIDE SEQUENCE [LARGE SCALE GENOMIC DNA]</scope>
    <source>
        <strain evidence="1 2">DSM 105721</strain>
    </source>
</reference>
<protein>
    <submittedName>
        <fullName evidence="1">Uncharacterized protein</fullName>
    </submittedName>
</protein>
<comment type="caution">
    <text evidence="1">The sequence shown here is derived from an EMBL/GenBank/DDBJ whole genome shotgun (WGS) entry which is preliminary data.</text>
</comment>
<name>A0A7W6MWU3_9BACT</name>
<accession>A0A7W6MWU3</accession>
<dbReference type="EMBL" id="JACIES010000001">
    <property type="protein sequence ID" value="MBB4024332.1"/>
    <property type="molecule type" value="Genomic_DNA"/>
</dbReference>